<dbReference type="PRINTS" id="PR00344">
    <property type="entry name" value="BCTRLSENSOR"/>
</dbReference>
<comment type="caution">
    <text evidence="12">Lacks conserved residue(s) required for the propagation of feature annotation.</text>
</comment>
<dbReference type="SMART" id="SM00086">
    <property type="entry name" value="PAC"/>
    <property type="match status" value="1"/>
</dbReference>
<dbReference type="PANTHER" id="PTHR43547:SF2">
    <property type="entry name" value="HYBRID SIGNAL TRANSDUCTION HISTIDINE KINASE C"/>
    <property type="match status" value="1"/>
</dbReference>
<dbReference type="Pfam" id="PF02518">
    <property type="entry name" value="HATPase_c"/>
    <property type="match status" value="1"/>
</dbReference>
<evidence type="ECO:0000256" key="8">
    <source>
        <dbReference type="ARBA" id="ARBA00022777"/>
    </source>
</evidence>
<dbReference type="Pfam" id="PF08448">
    <property type="entry name" value="PAS_4"/>
    <property type="match status" value="1"/>
</dbReference>
<dbReference type="PROSITE" id="PS50110">
    <property type="entry name" value="RESPONSE_REGULATORY"/>
    <property type="match status" value="1"/>
</dbReference>
<evidence type="ECO:0000256" key="6">
    <source>
        <dbReference type="ARBA" id="ARBA00022679"/>
    </source>
</evidence>
<evidence type="ECO:0000256" key="11">
    <source>
        <dbReference type="ARBA" id="ARBA00023136"/>
    </source>
</evidence>
<evidence type="ECO:0000259" key="13">
    <source>
        <dbReference type="PROSITE" id="PS50109"/>
    </source>
</evidence>
<keyword evidence="4" id="KW-1003">Cell membrane</keyword>
<dbReference type="Proteomes" id="UP000028725">
    <property type="component" value="Unassembled WGS sequence"/>
</dbReference>
<comment type="caution">
    <text evidence="17">The sequence shown here is derived from an EMBL/GenBank/DDBJ whole genome shotgun (WGS) entry which is preliminary data.</text>
</comment>
<dbReference type="Pfam" id="PF00512">
    <property type="entry name" value="HisKA"/>
    <property type="match status" value="1"/>
</dbReference>
<dbReference type="Pfam" id="PF00072">
    <property type="entry name" value="Response_reg"/>
    <property type="match status" value="1"/>
</dbReference>
<evidence type="ECO:0000256" key="1">
    <source>
        <dbReference type="ARBA" id="ARBA00000085"/>
    </source>
</evidence>
<dbReference type="InterPro" id="IPR005467">
    <property type="entry name" value="His_kinase_dom"/>
</dbReference>
<dbReference type="InterPro" id="IPR003661">
    <property type="entry name" value="HisK_dim/P_dom"/>
</dbReference>
<dbReference type="SUPFAM" id="SSF55785">
    <property type="entry name" value="PYP-like sensor domain (PAS domain)"/>
    <property type="match status" value="1"/>
</dbReference>
<dbReference type="EC" id="2.7.13.3" evidence="3"/>
<dbReference type="STRING" id="394096.DB31_1302"/>
<keyword evidence="5" id="KW-0597">Phosphoprotein</keyword>
<dbReference type="InterPro" id="IPR001789">
    <property type="entry name" value="Sig_transdc_resp-reg_receiver"/>
</dbReference>
<gene>
    <name evidence="17" type="ORF">DB31_1302</name>
</gene>
<keyword evidence="9" id="KW-0067">ATP-binding</keyword>
<keyword evidence="18" id="KW-1185">Reference proteome</keyword>
<dbReference type="CDD" id="cd00130">
    <property type="entry name" value="PAS"/>
    <property type="match status" value="1"/>
</dbReference>
<dbReference type="Gene3D" id="3.40.50.2300">
    <property type="match status" value="1"/>
</dbReference>
<dbReference type="InterPro" id="IPR001610">
    <property type="entry name" value="PAC"/>
</dbReference>
<dbReference type="EMBL" id="JMCB01000011">
    <property type="protein sequence ID" value="KFE66237.1"/>
    <property type="molecule type" value="Genomic_DNA"/>
</dbReference>
<keyword evidence="11" id="KW-0472">Membrane</keyword>
<dbReference type="Pfam" id="PF13185">
    <property type="entry name" value="GAF_2"/>
    <property type="match status" value="1"/>
</dbReference>
<dbReference type="Gene3D" id="3.30.450.20">
    <property type="entry name" value="PAS domain"/>
    <property type="match status" value="1"/>
</dbReference>
<feature type="domain" description="Histidine kinase" evidence="13">
    <location>
        <begin position="457"/>
        <end position="676"/>
    </location>
</feature>
<dbReference type="Gene3D" id="3.30.565.10">
    <property type="entry name" value="Histidine kinase-like ATPase, C-terminal domain"/>
    <property type="match status" value="1"/>
</dbReference>
<dbReference type="SUPFAM" id="SSF55874">
    <property type="entry name" value="ATPase domain of HSP90 chaperone/DNA topoisomerase II/histidine kinase"/>
    <property type="match status" value="1"/>
</dbReference>
<dbReference type="InterPro" id="IPR013656">
    <property type="entry name" value="PAS_4"/>
</dbReference>
<dbReference type="InterPro" id="IPR035965">
    <property type="entry name" value="PAS-like_dom_sf"/>
</dbReference>
<dbReference type="InterPro" id="IPR003594">
    <property type="entry name" value="HATPase_dom"/>
</dbReference>
<dbReference type="SMART" id="SM00448">
    <property type="entry name" value="REC"/>
    <property type="match status" value="1"/>
</dbReference>
<keyword evidence="10" id="KW-0902">Two-component regulatory system</keyword>
<name>A0A085WEX4_9BACT</name>
<feature type="domain" description="PAC" evidence="16">
    <location>
        <begin position="204"/>
        <end position="256"/>
    </location>
</feature>
<feature type="domain" description="PAS" evidence="15">
    <location>
        <begin position="139"/>
        <end position="202"/>
    </location>
</feature>
<evidence type="ECO:0000313" key="18">
    <source>
        <dbReference type="Proteomes" id="UP000028725"/>
    </source>
</evidence>
<dbReference type="InterPro" id="IPR000014">
    <property type="entry name" value="PAS"/>
</dbReference>
<dbReference type="InterPro" id="IPR029016">
    <property type="entry name" value="GAF-like_dom_sf"/>
</dbReference>
<comment type="catalytic activity">
    <reaction evidence="1">
        <text>ATP + protein L-histidine = ADP + protein N-phospho-L-histidine.</text>
        <dbReference type="EC" id="2.7.13.3"/>
    </reaction>
</comment>
<evidence type="ECO:0000259" key="14">
    <source>
        <dbReference type="PROSITE" id="PS50110"/>
    </source>
</evidence>
<dbReference type="InterPro" id="IPR000700">
    <property type="entry name" value="PAS-assoc_C"/>
</dbReference>
<dbReference type="SUPFAM" id="SSF52172">
    <property type="entry name" value="CheY-like"/>
    <property type="match status" value="1"/>
</dbReference>
<organism evidence="17 18">
    <name type="scientific">Hyalangium minutum</name>
    <dbReference type="NCBI Taxonomy" id="394096"/>
    <lineage>
        <taxon>Bacteria</taxon>
        <taxon>Pseudomonadati</taxon>
        <taxon>Myxococcota</taxon>
        <taxon>Myxococcia</taxon>
        <taxon>Myxococcales</taxon>
        <taxon>Cystobacterineae</taxon>
        <taxon>Archangiaceae</taxon>
        <taxon>Hyalangium</taxon>
    </lineage>
</organism>
<protein>
    <recommendedName>
        <fullName evidence="3">histidine kinase</fullName>
        <ecNumber evidence="3">2.7.13.3</ecNumber>
    </recommendedName>
</protein>
<evidence type="ECO:0000256" key="4">
    <source>
        <dbReference type="ARBA" id="ARBA00022475"/>
    </source>
</evidence>
<dbReference type="NCBIfam" id="TIGR00229">
    <property type="entry name" value="sensory_box"/>
    <property type="match status" value="1"/>
</dbReference>
<dbReference type="Gene3D" id="3.30.450.40">
    <property type="match status" value="1"/>
</dbReference>
<evidence type="ECO:0000256" key="9">
    <source>
        <dbReference type="ARBA" id="ARBA00022840"/>
    </source>
</evidence>
<dbReference type="SUPFAM" id="SSF55781">
    <property type="entry name" value="GAF domain-like"/>
    <property type="match status" value="1"/>
</dbReference>
<dbReference type="SMART" id="SM00388">
    <property type="entry name" value="HisKA"/>
    <property type="match status" value="1"/>
</dbReference>
<dbReference type="SMART" id="SM00065">
    <property type="entry name" value="GAF"/>
    <property type="match status" value="1"/>
</dbReference>
<keyword evidence="7" id="KW-0547">Nucleotide-binding</keyword>
<dbReference type="InterPro" id="IPR036890">
    <property type="entry name" value="HATPase_C_sf"/>
</dbReference>
<evidence type="ECO:0000256" key="5">
    <source>
        <dbReference type="ARBA" id="ARBA00022553"/>
    </source>
</evidence>
<feature type="domain" description="Response regulatory" evidence="14">
    <location>
        <begin position="3"/>
        <end position="120"/>
    </location>
</feature>
<dbReference type="SMART" id="SM00387">
    <property type="entry name" value="HATPase_c"/>
    <property type="match status" value="1"/>
</dbReference>
<dbReference type="InterPro" id="IPR004358">
    <property type="entry name" value="Sig_transdc_His_kin-like_C"/>
</dbReference>
<evidence type="ECO:0000256" key="10">
    <source>
        <dbReference type="ARBA" id="ARBA00023012"/>
    </source>
</evidence>
<accession>A0A085WEX4</accession>
<evidence type="ECO:0000256" key="2">
    <source>
        <dbReference type="ARBA" id="ARBA00004236"/>
    </source>
</evidence>
<dbReference type="InterPro" id="IPR011006">
    <property type="entry name" value="CheY-like_superfamily"/>
</dbReference>
<dbReference type="Gene3D" id="1.10.287.130">
    <property type="match status" value="1"/>
</dbReference>
<evidence type="ECO:0000259" key="16">
    <source>
        <dbReference type="PROSITE" id="PS50113"/>
    </source>
</evidence>
<dbReference type="PANTHER" id="PTHR43547">
    <property type="entry name" value="TWO-COMPONENT HISTIDINE KINASE"/>
    <property type="match status" value="1"/>
</dbReference>
<dbReference type="PROSITE" id="PS50112">
    <property type="entry name" value="PAS"/>
    <property type="match status" value="1"/>
</dbReference>
<evidence type="ECO:0000256" key="12">
    <source>
        <dbReference type="PROSITE-ProRule" id="PRU00169"/>
    </source>
</evidence>
<evidence type="ECO:0000256" key="7">
    <source>
        <dbReference type="ARBA" id="ARBA00022741"/>
    </source>
</evidence>
<evidence type="ECO:0000256" key="3">
    <source>
        <dbReference type="ARBA" id="ARBA00012438"/>
    </source>
</evidence>
<comment type="subcellular location">
    <subcellularLocation>
        <location evidence="2">Cell membrane</location>
    </subcellularLocation>
</comment>
<dbReference type="RefSeq" id="WP_075306224.1">
    <property type="nucleotide sequence ID" value="NZ_JMCB01000011.1"/>
</dbReference>
<keyword evidence="8" id="KW-0418">Kinase</keyword>
<dbReference type="PROSITE" id="PS50113">
    <property type="entry name" value="PAC"/>
    <property type="match status" value="1"/>
</dbReference>
<dbReference type="CDD" id="cd00082">
    <property type="entry name" value="HisKA"/>
    <property type="match status" value="1"/>
</dbReference>
<dbReference type="GO" id="GO:0005886">
    <property type="term" value="C:plasma membrane"/>
    <property type="evidence" value="ECO:0007669"/>
    <property type="project" value="UniProtKB-SubCell"/>
</dbReference>
<dbReference type="FunFam" id="3.30.565.10:FF:000023">
    <property type="entry name" value="PAS domain-containing sensor histidine kinase"/>
    <property type="match status" value="1"/>
</dbReference>
<dbReference type="GO" id="GO:0000155">
    <property type="term" value="F:phosphorelay sensor kinase activity"/>
    <property type="evidence" value="ECO:0007669"/>
    <property type="project" value="InterPro"/>
</dbReference>
<dbReference type="GO" id="GO:0005524">
    <property type="term" value="F:ATP binding"/>
    <property type="evidence" value="ECO:0007669"/>
    <property type="project" value="UniProtKB-KW"/>
</dbReference>
<reference evidence="17 18" key="1">
    <citation type="submission" date="2014-04" db="EMBL/GenBank/DDBJ databases">
        <title>Genome assembly of Hyalangium minutum DSM 14724.</title>
        <authorList>
            <person name="Sharma G."/>
            <person name="Subramanian S."/>
        </authorList>
    </citation>
    <scope>NUCLEOTIDE SEQUENCE [LARGE SCALE GENOMIC DNA]</scope>
    <source>
        <strain evidence="17 18">DSM 14724</strain>
    </source>
</reference>
<dbReference type="PROSITE" id="PS50109">
    <property type="entry name" value="HIS_KIN"/>
    <property type="match status" value="1"/>
</dbReference>
<proteinExistence type="predicted"/>
<evidence type="ECO:0000259" key="15">
    <source>
        <dbReference type="PROSITE" id="PS50112"/>
    </source>
</evidence>
<dbReference type="AlphaFoldDB" id="A0A085WEX4"/>
<sequence>MSSILLVDNPLAELGALEATLQPLGYRLVKASSGQEALEHLLREEFAGLLLGVELPGLSGFETVRLLQQRVPLSLPPFVFLSSRSGDAGSLREGYALGALDYLSKPVDAEVLRTKVAAFMRLSLAARRAKEQLLFQANILASVHDSIIVTDLPGNIVHWNEGAEALFGYSAEEILGQTPQVLYPDQDPAALAQDMARILEGEDFVGEWQARRKDGTHIWVDIKTRLMRDASGRGVGFIGVSRDVTARRNTEQALRESELKYRLAYLRAEKERRTAEILSRVGLAFASELDRDKLVQRITDEATELTGAAFGAFFHNLINDKGESYLLYTLSGVPREAFSRFPMPRNTRIFAPTFEGTATVRMEDVTQSPDYGQNPPYRGMPEGHLPVRSYLAVPVKSRSGAVLGGLFFGHPEPGRFQKEHEQLVEALAAQASVALDNSALYLQAQRAVSMRDEFLQVAAHELRTPITSLKLKVQSLLRAASTLGPTLSADKLHGKLEEVERIMGKLNVLINELLDISRITAGSMRLTWEEVDLVSVVHEVALRFEAQATQAHVTIHVQEGGPLVGLWDRLRLEQVVTNLLSNALKYGAGKPVVIGTESDGTHARLTVRDEGIGIAPESLSRIFGRFERAVSERHYGGLGLGLYITRQIVEALGGVVRVESTPGKGSTFTIELPLAPPQAEAAS</sequence>
<dbReference type="InterPro" id="IPR003018">
    <property type="entry name" value="GAF"/>
</dbReference>
<keyword evidence="6" id="KW-0808">Transferase</keyword>
<dbReference type="SMART" id="SM00091">
    <property type="entry name" value="PAS"/>
    <property type="match status" value="1"/>
</dbReference>
<evidence type="ECO:0000313" key="17">
    <source>
        <dbReference type="EMBL" id="KFE66237.1"/>
    </source>
</evidence>
<dbReference type="PATRIC" id="fig|394096.3.peg.5643"/>